<feature type="chain" id="PRO_5045510831" description="Ricin-type beta-trefoil lectin protein" evidence="1">
    <location>
        <begin position="20"/>
        <end position="161"/>
    </location>
</feature>
<dbReference type="Gene3D" id="2.80.10.50">
    <property type="match status" value="1"/>
</dbReference>
<sequence>MRGRLLCAAAVVGAAGAVAVGGVAAGAAPVQPGVYQIATPAGQCLSGTGEADVSLWLGPCEGTGWQVEAAEGGYVIRHGVTGKCLAPSLLRIYPQRVGTQDCGAGEERWTLTPLETADGRQWVRITRPDYYNSLSWLNEREPVFLLPQSQTGNQRWELRKT</sequence>
<dbReference type="CDD" id="cd00161">
    <property type="entry name" value="beta-trefoil_Ricin-like"/>
    <property type="match status" value="1"/>
</dbReference>
<evidence type="ECO:0000313" key="3">
    <source>
        <dbReference type="Proteomes" id="UP001500665"/>
    </source>
</evidence>
<evidence type="ECO:0008006" key="4">
    <source>
        <dbReference type="Google" id="ProtNLM"/>
    </source>
</evidence>
<gene>
    <name evidence="2" type="ORF">GCM10009550_16690</name>
</gene>
<dbReference type="RefSeq" id="WP_344238480.1">
    <property type="nucleotide sequence ID" value="NZ_BAAAHH010000004.1"/>
</dbReference>
<accession>A0ABP4B0N7</accession>
<dbReference type="SUPFAM" id="SSF50370">
    <property type="entry name" value="Ricin B-like lectins"/>
    <property type="match status" value="1"/>
</dbReference>
<proteinExistence type="predicted"/>
<dbReference type="EMBL" id="BAAAHH010000004">
    <property type="protein sequence ID" value="GAA0944146.1"/>
    <property type="molecule type" value="Genomic_DNA"/>
</dbReference>
<name>A0ABP4B0N7_9ACTN</name>
<protein>
    <recommendedName>
        <fullName evidence="4">Ricin-type beta-trefoil lectin protein</fullName>
    </recommendedName>
</protein>
<keyword evidence="3" id="KW-1185">Reference proteome</keyword>
<feature type="signal peptide" evidence="1">
    <location>
        <begin position="1"/>
        <end position="19"/>
    </location>
</feature>
<keyword evidence="1" id="KW-0732">Signal</keyword>
<organism evidence="2 3">
    <name type="scientific">Actinocorallia libanotica</name>
    <dbReference type="NCBI Taxonomy" id="46162"/>
    <lineage>
        <taxon>Bacteria</taxon>
        <taxon>Bacillati</taxon>
        <taxon>Actinomycetota</taxon>
        <taxon>Actinomycetes</taxon>
        <taxon>Streptosporangiales</taxon>
        <taxon>Thermomonosporaceae</taxon>
        <taxon>Actinocorallia</taxon>
    </lineage>
</organism>
<dbReference type="Proteomes" id="UP001500665">
    <property type="component" value="Unassembled WGS sequence"/>
</dbReference>
<evidence type="ECO:0000256" key="1">
    <source>
        <dbReference type="SAM" id="SignalP"/>
    </source>
</evidence>
<comment type="caution">
    <text evidence="2">The sequence shown here is derived from an EMBL/GenBank/DDBJ whole genome shotgun (WGS) entry which is preliminary data.</text>
</comment>
<dbReference type="InterPro" id="IPR035992">
    <property type="entry name" value="Ricin_B-like_lectins"/>
</dbReference>
<reference evidence="3" key="1">
    <citation type="journal article" date="2019" name="Int. J. Syst. Evol. Microbiol.">
        <title>The Global Catalogue of Microorganisms (GCM) 10K type strain sequencing project: providing services to taxonomists for standard genome sequencing and annotation.</title>
        <authorList>
            <consortium name="The Broad Institute Genomics Platform"/>
            <consortium name="The Broad Institute Genome Sequencing Center for Infectious Disease"/>
            <person name="Wu L."/>
            <person name="Ma J."/>
        </authorList>
    </citation>
    <scope>NUCLEOTIDE SEQUENCE [LARGE SCALE GENOMIC DNA]</scope>
    <source>
        <strain evidence="3">JCM 10696</strain>
    </source>
</reference>
<evidence type="ECO:0000313" key="2">
    <source>
        <dbReference type="EMBL" id="GAA0944146.1"/>
    </source>
</evidence>